<feature type="chain" id="PRO_5012735079" description="Tyrosine specific protein phosphatases domain-containing protein" evidence="1">
    <location>
        <begin position="19"/>
        <end position="241"/>
    </location>
</feature>
<dbReference type="InterPro" id="IPR016130">
    <property type="entry name" value="Tyr_Pase_AS"/>
</dbReference>
<dbReference type="AlphaFoldDB" id="A0A1Z3N5K0"/>
<dbReference type="OrthoDB" id="5294063at2"/>
<dbReference type="SUPFAM" id="SSF52799">
    <property type="entry name" value="(Phosphotyrosine protein) phosphatases II"/>
    <property type="match status" value="1"/>
</dbReference>
<evidence type="ECO:0000256" key="1">
    <source>
        <dbReference type="SAM" id="SignalP"/>
    </source>
</evidence>
<accession>A0A1Z3N5K0</accession>
<dbReference type="Gene3D" id="3.90.190.10">
    <property type="entry name" value="Protein tyrosine phosphatase superfamily"/>
    <property type="match status" value="1"/>
</dbReference>
<organism evidence="2 3">
    <name type="scientific">Bdellovibrio bacteriovorus</name>
    <dbReference type="NCBI Taxonomy" id="959"/>
    <lineage>
        <taxon>Bacteria</taxon>
        <taxon>Pseudomonadati</taxon>
        <taxon>Bdellovibrionota</taxon>
        <taxon>Bdellovibrionia</taxon>
        <taxon>Bdellovibrionales</taxon>
        <taxon>Pseudobdellovibrionaceae</taxon>
        <taxon>Bdellovibrio</taxon>
    </lineage>
</organism>
<gene>
    <name evidence="2" type="ORF">B9G79_03445</name>
</gene>
<dbReference type="RefSeq" id="WP_088564312.1">
    <property type="nucleotide sequence ID" value="NZ_CP020946.1"/>
</dbReference>
<reference evidence="2 3" key="1">
    <citation type="submission" date="2017-04" db="EMBL/GenBank/DDBJ databases">
        <title>Whole genome sequence of Bdellovibrio bacteriovorus strain SSB218315.</title>
        <authorList>
            <person name="Oyedara O."/>
            <person name="Rodriguez-Perez M.A."/>
        </authorList>
    </citation>
    <scope>NUCLEOTIDE SEQUENCE [LARGE SCALE GENOMIC DNA]</scope>
    <source>
        <strain evidence="2 3">SSB218315</strain>
    </source>
</reference>
<dbReference type="EMBL" id="CP020946">
    <property type="protein sequence ID" value="ASD62691.1"/>
    <property type="molecule type" value="Genomic_DNA"/>
</dbReference>
<keyword evidence="1" id="KW-0732">Signal</keyword>
<sequence length="241" mass="26562">MKALPFLLVLFLCPSAWSLQSAFLGSVEGLSIPNSHEVSSDANGARVVRGMEPRNKAQIQELLDSGIEEVLIFKTDTKGEVAKEIAQLQNAGLSASAITHVPFPWKDLHDYKAACRMTIEALKTIEKSVKAGRSIYFHCTVGEDRTGYLAGLWGLWTGEFESAAQAFKSEMCARGYEAGNPRKPYKEVVAKIRETLTPTYLKMARVLEDARARGQNLHGSLCNQEPVIENAAAFRCVSKRN</sequence>
<name>A0A1Z3N5K0_BDEBC</name>
<dbReference type="PROSITE" id="PS00383">
    <property type="entry name" value="TYR_PHOSPHATASE_1"/>
    <property type="match status" value="1"/>
</dbReference>
<dbReference type="Pfam" id="PF22785">
    <property type="entry name" value="Tc-R-P"/>
    <property type="match status" value="1"/>
</dbReference>
<dbReference type="Proteomes" id="UP000197003">
    <property type="component" value="Chromosome"/>
</dbReference>
<protein>
    <recommendedName>
        <fullName evidence="4">Tyrosine specific protein phosphatases domain-containing protein</fullName>
    </recommendedName>
</protein>
<evidence type="ECO:0000313" key="2">
    <source>
        <dbReference type="EMBL" id="ASD62691.1"/>
    </source>
</evidence>
<feature type="signal peptide" evidence="1">
    <location>
        <begin position="1"/>
        <end position="18"/>
    </location>
</feature>
<dbReference type="InterPro" id="IPR029021">
    <property type="entry name" value="Prot-tyrosine_phosphatase-like"/>
</dbReference>
<evidence type="ECO:0000313" key="3">
    <source>
        <dbReference type="Proteomes" id="UP000197003"/>
    </source>
</evidence>
<proteinExistence type="predicted"/>
<evidence type="ECO:0008006" key="4">
    <source>
        <dbReference type="Google" id="ProtNLM"/>
    </source>
</evidence>